<dbReference type="CDD" id="cd01990">
    <property type="entry name" value="LarE-like"/>
    <property type="match status" value="1"/>
</dbReference>
<feature type="active site" description="Nucleophile and sulfur donor" evidence="1">
    <location>
        <position position="177"/>
    </location>
</feature>
<dbReference type="Proteomes" id="UP000184111">
    <property type="component" value="Unassembled WGS sequence"/>
</dbReference>
<dbReference type="InterPro" id="IPR052188">
    <property type="entry name" value="Ni-pincer_cofactor_biosynth"/>
</dbReference>
<name>A0A1M7NLB1_9ACTN</name>
<dbReference type="STRING" id="310782.SAMN05216499_11936"/>
<dbReference type="OrthoDB" id="9776919at2"/>
<evidence type="ECO:0000256" key="1">
    <source>
        <dbReference type="PIRSR" id="PIRSR006661-1"/>
    </source>
</evidence>
<dbReference type="SUPFAM" id="SSF52402">
    <property type="entry name" value="Adenine nucleotide alpha hydrolases-like"/>
    <property type="match status" value="1"/>
</dbReference>
<dbReference type="InterPro" id="IPR014729">
    <property type="entry name" value="Rossmann-like_a/b/a_fold"/>
</dbReference>
<accession>A0A1M7NLB1</accession>
<proteinExistence type="predicted"/>
<dbReference type="Pfam" id="PF00733">
    <property type="entry name" value="Asn_synthase"/>
    <property type="match status" value="1"/>
</dbReference>
<dbReference type="RefSeq" id="WP_107415826.1">
    <property type="nucleotide sequence ID" value="NZ_FRBI01000019.1"/>
</dbReference>
<dbReference type="NCBIfam" id="TIGR00268">
    <property type="entry name" value="ATP-dependent sacrificial sulfur transferase LarE"/>
    <property type="match status" value="1"/>
</dbReference>
<dbReference type="Gene3D" id="3.40.50.620">
    <property type="entry name" value="HUPs"/>
    <property type="match status" value="1"/>
</dbReference>
<dbReference type="EMBL" id="FRBI01000019">
    <property type="protein sequence ID" value="SHN04709.1"/>
    <property type="molecule type" value="Genomic_DNA"/>
</dbReference>
<reference evidence="3 4" key="1">
    <citation type="submission" date="2016-11" db="EMBL/GenBank/DDBJ databases">
        <authorList>
            <person name="Jaros S."/>
            <person name="Januszkiewicz K."/>
            <person name="Wedrychowicz H."/>
        </authorList>
    </citation>
    <scope>NUCLEOTIDE SEQUENCE [LARGE SCALE GENOMIC DNA]</scope>
    <source>
        <strain evidence="3 4">CGMCC 4.2025</strain>
    </source>
</reference>
<dbReference type="GO" id="GO:0006529">
    <property type="term" value="P:asparagine biosynthetic process"/>
    <property type="evidence" value="ECO:0007669"/>
    <property type="project" value="InterPro"/>
</dbReference>
<evidence type="ECO:0000313" key="3">
    <source>
        <dbReference type="EMBL" id="SHN04709.1"/>
    </source>
</evidence>
<gene>
    <name evidence="3" type="ORF">SAMN05216499_11936</name>
</gene>
<dbReference type="InterPro" id="IPR005232">
    <property type="entry name" value="LarE"/>
</dbReference>
<evidence type="ECO:0000313" key="4">
    <source>
        <dbReference type="Proteomes" id="UP000184111"/>
    </source>
</evidence>
<protein>
    <recommendedName>
        <fullName evidence="2">Asparagine synthetase domain-containing protein</fullName>
    </recommendedName>
</protein>
<dbReference type="AlphaFoldDB" id="A0A1M7NLB1"/>
<feature type="domain" description="Asparagine synthetase" evidence="2">
    <location>
        <begin position="10"/>
        <end position="75"/>
    </location>
</feature>
<keyword evidence="4" id="KW-1185">Reference proteome</keyword>
<dbReference type="PIRSF" id="PIRSF006661">
    <property type="entry name" value="PP-lp_UCP006661"/>
    <property type="match status" value="1"/>
</dbReference>
<dbReference type="InterPro" id="IPR001962">
    <property type="entry name" value="Asn_synthase"/>
</dbReference>
<dbReference type="GO" id="GO:0016783">
    <property type="term" value="F:sulfurtransferase activity"/>
    <property type="evidence" value="ECO:0007669"/>
    <property type="project" value="InterPro"/>
</dbReference>
<dbReference type="GO" id="GO:0004066">
    <property type="term" value="F:asparagine synthase (glutamine-hydrolyzing) activity"/>
    <property type="evidence" value="ECO:0007669"/>
    <property type="project" value="InterPro"/>
</dbReference>
<sequence>MTTHPIADRLTRRLTAIGPLAVAFSGGADSALVLAAAVRTLGPADVIAVTAVSESLAAAELPAAERFARSLGVLHLTPRTRELDSAGYRANGRDRCYFCKSHVLDAVVRIARQHGHTQCATGTNADDAVDPFRPGIRAADERAVHAPLRDAGLTKADVRELSREWRLPTWDKPAHPCLASRIQYGIEVTGHRLARVDRAETAVRALLDRGGISSRHVRVRDLGEATRVEVDGAAVDALRDLPGVDAAVRSAGFTTQQITVDAFSSGRLNTD</sequence>
<evidence type="ECO:0000259" key="2">
    <source>
        <dbReference type="Pfam" id="PF00733"/>
    </source>
</evidence>
<dbReference type="PANTHER" id="PTHR43169">
    <property type="entry name" value="EXSB FAMILY PROTEIN"/>
    <property type="match status" value="1"/>
</dbReference>
<dbReference type="PANTHER" id="PTHR43169:SF2">
    <property type="entry name" value="NAD_GMP SYNTHASE DOMAIN-CONTAINING PROTEIN"/>
    <property type="match status" value="1"/>
</dbReference>
<organism evidence="3 4">
    <name type="scientific">Actinacidiphila paucisporea</name>
    <dbReference type="NCBI Taxonomy" id="310782"/>
    <lineage>
        <taxon>Bacteria</taxon>
        <taxon>Bacillati</taxon>
        <taxon>Actinomycetota</taxon>
        <taxon>Actinomycetes</taxon>
        <taxon>Kitasatosporales</taxon>
        <taxon>Streptomycetaceae</taxon>
        <taxon>Actinacidiphila</taxon>
    </lineage>
</organism>